<dbReference type="Proteomes" id="UP000603453">
    <property type="component" value="Unassembled WGS sequence"/>
</dbReference>
<evidence type="ECO:0000313" key="2">
    <source>
        <dbReference type="Proteomes" id="UP000603453"/>
    </source>
</evidence>
<name>A0A8H7QXE7_9FUNG</name>
<evidence type="ECO:0000313" key="1">
    <source>
        <dbReference type="EMBL" id="KAG2200539.1"/>
    </source>
</evidence>
<dbReference type="AlphaFoldDB" id="A0A8H7QXE7"/>
<accession>A0A8H7QXE7</accession>
<comment type="caution">
    <text evidence="1">The sequence shown here is derived from an EMBL/GenBank/DDBJ whole genome shotgun (WGS) entry which is preliminary data.</text>
</comment>
<sequence length="222" mass="25685">MLKLKNISYQNAVQQNVSALHEVHKQYNTRSRQTEAKDDEVYEIDGLILTDMEKSAGSVIKSEAIKKAKAVKTFANLDQEEKNTVFLGLNSICDLSNNDNSKHSQKALFNKKAWKELKNIVYVSRDMKKIPDHVEKDLIKIEKEQQIAIDDIKKAYQICLELQTKYAFSKEEAYFNIYSHIIRLLNKNHSILKNETAKPATEQDYVGQVWRPIFSAIFDDKD</sequence>
<keyword evidence="2" id="KW-1185">Reference proteome</keyword>
<dbReference type="EMBL" id="JAEPRD010000082">
    <property type="protein sequence ID" value="KAG2200539.1"/>
    <property type="molecule type" value="Genomic_DNA"/>
</dbReference>
<protein>
    <submittedName>
        <fullName evidence="1">Uncharacterized protein</fullName>
    </submittedName>
</protein>
<organism evidence="1 2">
    <name type="scientific">Mucor saturninus</name>
    <dbReference type="NCBI Taxonomy" id="64648"/>
    <lineage>
        <taxon>Eukaryota</taxon>
        <taxon>Fungi</taxon>
        <taxon>Fungi incertae sedis</taxon>
        <taxon>Mucoromycota</taxon>
        <taxon>Mucoromycotina</taxon>
        <taxon>Mucoromycetes</taxon>
        <taxon>Mucorales</taxon>
        <taxon>Mucorineae</taxon>
        <taxon>Mucoraceae</taxon>
        <taxon>Mucor</taxon>
    </lineage>
</organism>
<gene>
    <name evidence="1" type="ORF">INT47_012325</name>
</gene>
<dbReference type="OrthoDB" id="2216694at2759"/>
<reference evidence="1" key="1">
    <citation type="submission" date="2020-12" db="EMBL/GenBank/DDBJ databases">
        <title>Metabolic potential, ecology and presence of endohyphal bacteria is reflected in genomic diversity of Mucoromycotina.</title>
        <authorList>
            <person name="Muszewska A."/>
            <person name="Okrasinska A."/>
            <person name="Steczkiewicz K."/>
            <person name="Drgas O."/>
            <person name="Orlowska M."/>
            <person name="Perlinska-Lenart U."/>
            <person name="Aleksandrzak-Piekarczyk T."/>
            <person name="Szatraj K."/>
            <person name="Zielenkiewicz U."/>
            <person name="Pilsyk S."/>
            <person name="Malc E."/>
            <person name="Mieczkowski P."/>
            <person name="Kruszewska J.S."/>
            <person name="Biernat P."/>
            <person name="Pawlowska J."/>
        </authorList>
    </citation>
    <scope>NUCLEOTIDE SEQUENCE</scope>
    <source>
        <strain evidence="1">WA0000017839</strain>
    </source>
</reference>
<proteinExistence type="predicted"/>